<name>A0A5C8P2X7_9BACI</name>
<organism evidence="1 2">
    <name type="scientific">Cerasibacillus terrae</name>
    <dbReference type="NCBI Taxonomy" id="2498845"/>
    <lineage>
        <taxon>Bacteria</taxon>
        <taxon>Bacillati</taxon>
        <taxon>Bacillota</taxon>
        <taxon>Bacilli</taxon>
        <taxon>Bacillales</taxon>
        <taxon>Bacillaceae</taxon>
        <taxon>Cerasibacillus</taxon>
    </lineage>
</organism>
<dbReference type="EMBL" id="VDUW01000001">
    <property type="protein sequence ID" value="TXL67990.1"/>
    <property type="molecule type" value="Genomic_DNA"/>
</dbReference>
<dbReference type="OrthoDB" id="2969753at2"/>
<proteinExistence type="predicted"/>
<evidence type="ECO:0000313" key="2">
    <source>
        <dbReference type="Proteomes" id="UP000321574"/>
    </source>
</evidence>
<dbReference type="AlphaFoldDB" id="A0A5C8P2X7"/>
<protein>
    <submittedName>
        <fullName evidence="1">DUF2624 domain-containing protein</fullName>
    </submittedName>
</protein>
<accession>A0A5C8P2X7</accession>
<dbReference type="RefSeq" id="WP_147665726.1">
    <property type="nucleotide sequence ID" value="NZ_VDUW01000001.1"/>
</dbReference>
<reference evidence="1 2" key="1">
    <citation type="submission" date="2019-06" db="EMBL/GenBank/DDBJ databases">
        <title>Cerasibacillus sp. nov., isolated from maize field.</title>
        <authorList>
            <person name="Lin S.-Y."/>
            <person name="Tsai C.-F."/>
            <person name="Young C.-C."/>
        </authorList>
    </citation>
    <scope>NUCLEOTIDE SEQUENCE [LARGE SCALE GENOMIC DNA]</scope>
    <source>
        <strain evidence="1 2">CC-CFT480</strain>
    </source>
</reference>
<sequence>MSYLLKELIIRRLQLLSADEVLYYSKQYGFSISKEEAKDIVSYLKSNPVQPFHKKGKEKMLTDLANITSIETAIKARNLLEELIQSHGLQHLFNE</sequence>
<gene>
    <name evidence="1" type="ORF">FHP05_02945</name>
</gene>
<dbReference type="InterPro" id="IPR020277">
    <property type="entry name" value="DUF2624"/>
</dbReference>
<dbReference type="Pfam" id="PF11116">
    <property type="entry name" value="DUF2624"/>
    <property type="match status" value="1"/>
</dbReference>
<keyword evidence="2" id="KW-1185">Reference proteome</keyword>
<dbReference type="Proteomes" id="UP000321574">
    <property type="component" value="Unassembled WGS sequence"/>
</dbReference>
<comment type="caution">
    <text evidence="1">The sequence shown here is derived from an EMBL/GenBank/DDBJ whole genome shotgun (WGS) entry which is preliminary data.</text>
</comment>
<evidence type="ECO:0000313" key="1">
    <source>
        <dbReference type="EMBL" id="TXL67990.1"/>
    </source>
</evidence>